<evidence type="ECO:0000256" key="6">
    <source>
        <dbReference type="ARBA" id="ARBA00022723"/>
    </source>
</evidence>
<dbReference type="InterPro" id="IPR011234">
    <property type="entry name" value="Fumarylacetoacetase-like_C"/>
</dbReference>
<evidence type="ECO:0000256" key="3">
    <source>
        <dbReference type="ARBA" id="ARBA00004782"/>
    </source>
</evidence>
<dbReference type="SUPFAM" id="SSF63433">
    <property type="entry name" value="Fumarylacetoacetate hydrolase, FAH, N-terminal domain"/>
    <property type="match status" value="1"/>
</dbReference>
<evidence type="ECO:0000256" key="13">
    <source>
        <dbReference type="PIRSR" id="PIRSR605959-2"/>
    </source>
</evidence>
<dbReference type="Pfam" id="PF09298">
    <property type="entry name" value="FAA_hydrolase_N"/>
    <property type="match status" value="1"/>
</dbReference>
<dbReference type="GO" id="GO:1902000">
    <property type="term" value="P:homogentisate catabolic process"/>
    <property type="evidence" value="ECO:0007669"/>
    <property type="project" value="TreeGrafter"/>
</dbReference>
<dbReference type="FunFam" id="3.90.850.10:FF:000004">
    <property type="entry name" value="Fumarylacetoacetase"/>
    <property type="match status" value="1"/>
</dbReference>
<dbReference type="Pfam" id="PF01557">
    <property type="entry name" value="FAA_hydrolase"/>
    <property type="match status" value="1"/>
</dbReference>
<feature type="binding site" evidence="14">
    <location>
        <position position="266"/>
    </location>
    <ligand>
        <name>Mg(2+)</name>
        <dbReference type="ChEBI" id="CHEBI:18420"/>
    </ligand>
</feature>
<evidence type="ECO:0000256" key="4">
    <source>
        <dbReference type="ARBA" id="ARBA00010211"/>
    </source>
</evidence>
<evidence type="ECO:0000256" key="9">
    <source>
        <dbReference type="ARBA" id="ARBA00022842"/>
    </source>
</evidence>
<keyword evidence="11" id="KW-0585">Phenylalanine catabolism</keyword>
<comment type="pathway">
    <text evidence="3">Amino-acid degradation; L-phenylalanine degradation; acetoacetate and fumarate from L-phenylalanine: step 6/6.</text>
</comment>
<dbReference type="EC" id="3.7.1.2" evidence="5"/>
<evidence type="ECO:0000313" key="16">
    <source>
        <dbReference type="Proteomes" id="UP000182114"/>
    </source>
</evidence>
<evidence type="ECO:0000256" key="10">
    <source>
        <dbReference type="ARBA" id="ARBA00022878"/>
    </source>
</evidence>
<keyword evidence="10" id="KW-0828">Tyrosine catabolism</keyword>
<comment type="cofactor">
    <cofactor evidence="2 14">
        <name>Mg(2+)</name>
        <dbReference type="ChEBI" id="CHEBI:18420"/>
    </cofactor>
</comment>
<evidence type="ECO:0000256" key="8">
    <source>
        <dbReference type="ARBA" id="ARBA00022837"/>
    </source>
</evidence>
<dbReference type="GO" id="GO:0046872">
    <property type="term" value="F:metal ion binding"/>
    <property type="evidence" value="ECO:0007669"/>
    <property type="project" value="UniProtKB-KW"/>
</dbReference>
<feature type="active site" description="Proton acceptor" evidence="12">
    <location>
        <position position="142"/>
    </location>
</feature>
<keyword evidence="9 14" id="KW-0460">Magnesium</keyword>
<proteinExistence type="inferred from homology"/>
<dbReference type="AlphaFoldDB" id="A0A1G7HIB6"/>
<keyword evidence="6 14" id="KW-0479">Metal-binding</keyword>
<feature type="binding site" evidence="14">
    <location>
        <position position="242"/>
    </location>
    <ligand>
        <name>Mg(2+)</name>
        <dbReference type="ChEBI" id="CHEBI:18420"/>
    </ligand>
</feature>
<feature type="binding site" evidence="14">
    <location>
        <position position="262"/>
    </location>
    <ligand>
        <name>Mg(2+)</name>
        <dbReference type="ChEBI" id="CHEBI:18420"/>
    </ligand>
</feature>
<comment type="cofactor">
    <cofactor evidence="1 14">
        <name>Ca(2+)</name>
        <dbReference type="ChEBI" id="CHEBI:29108"/>
    </cofactor>
</comment>
<name>A0A1G7HIB6_9FLAO</name>
<dbReference type="UniPathway" id="UPA00139">
    <property type="reaction ID" value="UER00341"/>
</dbReference>
<evidence type="ECO:0000256" key="7">
    <source>
        <dbReference type="ARBA" id="ARBA00022801"/>
    </source>
</evidence>
<dbReference type="GO" id="GO:0004334">
    <property type="term" value="F:fumarylacetoacetase activity"/>
    <property type="evidence" value="ECO:0007669"/>
    <property type="project" value="UniProtKB-EC"/>
</dbReference>
<sequence>MPIKTNDPNKKTWIPVPANSDFPIQNIPFGVFLTRDDVITIGTRIGNHAIDLGALHQLGYFKDIPLTDDIFLQDTLNDFISDGQKTWRLVRNRISEIFDTDNASLRDNEEHKKVVLFTMEEIEMQLPVQIGDYTDFYSSKEHATNVGTMFRDPNNALLPNWLHIPVGYHGRSSSIVTSGTPVRRPMGQTMPAGAETPVFGPSKLVDFELEMAFITTDANVLGEPIPVDEAEDYIFGMVLFNDWSARDIQKWEYVPLGPFLAKNFASSISPWIVTMDALQPFKVESPEQEPKPLPYLLQEEGNKSYDIHLEVDILPENSTPTTVTKSNFKYMYWTMSQQLAHHTINGCNVNSGDMMGSGTISGPTPDSYGSMLELSWGGKQEVKLNDGATRKFIEDNDTVIIKGYCLNDNIRIGFGEVSTKLLPVYQPKKKQ</sequence>
<dbReference type="Gene3D" id="3.90.850.10">
    <property type="entry name" value="Fumarylacetoacetase-like, C-terminal domain"/>
    <property type="match status" value="1"/>
</dbReference>
<feature type="binding site" evidence="13">
    <location>
        <position position="249"/>
    </location>
    <ligand>
        <name>substrate</name>
    </ligand>
</feature>
<feature type="binding site" evidence="13">
    <location>
        <position position="137"/>
    </location>
    <ligand>
        <name>substrate</name>
    </ligand>
</feature>
<evidence type="ECO:0000256" key="11">
    <source>
        <dbReference type="ARBA" id="ARBA00023232"/>
    </source>
</evidence>
<feature type="binding site" evidence="14">
    <location>
        <position position="208"/>
    </location>
    <ligand>
        <name>Ca(2+)</name>
        <dbReference type="ChEBI" id="CHEBI:29108"/>
    </ligand>
</feature>
<evidence type="ECO:0000256" key="1">
    <source>
        <dbReference type="ARBA" id="ARBA00001913"/>
    </source>
</evidence>
<feature type="binding site" evidence="14">
    <location>
        <position position="210"/>
    </location>
    <ligand>
        <name>Ca(2+)</name>
        <dbReference type="ChEBI" id="CHEBI:29108"/>
    </ligand>
</feature>
<dbReference type="InterPro" id="IPR036462">
    <property type="entry name" value="Fumarylacetoacetase_N_sf"/>
</dbReference>
<dbReference type="Gene3D" id="2.30.30.230">
    <property type="entry name" value="Fumarylacetoacetase, N-terminal domain"/>
    <property type="match status" value="1"/>
</dbReference>
<protein>
    <recommendedName>
        <fullName evidence="5">fumarylacetoacetase</fullName>
        <ecNumber evidence="5">3.7.1.2</ecNumber>
    </recommendedName>
</protein>
<feature type="binding site" evidence="14">
    <location>
        <position position="135"/>
    </location>
    <ligand>
        <name>Ca(2+)</name>
        <dbReference type="ChEBI" id="CHEBI:29108"/>
    </ligand>
</feature>
<dbReference type="GeneID" id="78062038"/>
<gene>
    <name evidence="15" type="ORF">SAMN04487992_10689</name>
</gene>
<dbReference type="InterPro" id="IPR005959">
    <property type="entry name" value="Fumarylacetoacetase"/>
</dbReference>
<keyword evidence="7 15" id="KW-0378">Hydrolase</keyword>
<evidence type="ECO:0000256" key="12">
    <source>
        <dbReference type="PIRSR" id="PIRSR605959-1"/>
    </source>
</evidence>
<dbReference type="GO" id="GO:0006572">
    <property type="term" value="P:L-tyrosine catabolic process"/>
    <property type="evidence" value="ECO:0007669"/>
    <property type="project" value="UniProtKB-KW"/>
</dbReference>
<dbReference type="eggNOG" id="COG0179">
    <property type="taxonomic scope" value="Bacteria"/>
</dbReference>
<evidence type="ECO:0000256" key="14">
    <source>
        <dbReference type="PIRSR" id="PIRSR605959-3"/>
    </source>
</evidence>
<dbReference type="Proteomes" id="UP000182114">
    <property type="component" value="Unassembled WGS sequence"/>
</dbReference>
<evidence type="ECO:0000256" key="5">
    <source>
        <dbReference type="ARBA" id="ARBA00012094"/>
    </source>
</evidence>
<reference evidence="16" key="1">
    <citation type="submission" date="2016-10" db="EMBL/GenBank/DDBJ databases">
        <authorList>
            <person name="Varghese N."/>
            <person name="Submissions S."/>
        </authorList>
    </citation>
    <scope>NUCLEOTIDE SEQUENCE [LARGE SCALE GENOMIC DNA]</scope>
    <source>
        <strain evidence="16">DSM 24729</strain>
    </source>
</reference>
<organism evidence="15 16">
    <name type="scientific">Cellulophaga baltica</name>
    <dbReference type="NCBI Taxonomy" id="76594"/>
    <lineage>
        <taxon>Bacteria</taxon>
        <taxon>Pseudomonadati</taxon>
        <taxon>Bacteroidota</taxon>
        <taxon>Flavobacteriia</taxon>
        <taxon>Flavobacteriales</taxon>
        <taxon>Flavobacteriaceae</taxon>
        <taxon>Cellulophaga</taxon>
    </lineage>
</organism>
<feature type="binding site" evidence="14">
    <location>
        <position position="242"/>
    </location>
    <ligand>
        <name>Ca(2+)</name>
        <dbReference type="ChEBI" id="CHEBI:29108"/>
    </ligand>
</feature>
<keyword evidence="16" id="KW-1185">Reference proteome</keyword>
<dbReference type="InterPro" id="IPR015377">
    <property type="entry name" value="Fumarylacetoacetase_N"/>
</dbReference>
<dbReference type="NCBIfam" id="TIGR01266">
    <property type="entry name" value="fum_ac_acetase"/>
    <property type="match status" value="1"/>
</dbReference>
<feature type="binding site" evidence="13">
    <location>
        <position position="253"/>
    </location>
    <ligand>
        <name>substrate</name>
    </ligand>
</feature>
<dbReference type="EMBL" id="FNBD01000006">
    <property type="protein sequence ID" value="SDF00063.1"/>
    <property type="molecule type" value="Genomic_DNA"/>
</dbReference>
<dbReference type="PANTHER" id="PTHR43069">
    <property type="entry name" value="FUMARYLACETOACETASE"/>
    <property type="match status" value="1"/>
</dbReference>
<comment type="similarity">
    <text evidence="4">Belongs to the FAH family.</text>
</comment>
<dbReference type="RefSeq" id="WP_024480820.1">
    <property type="nucleotide sequence ID" value="NZ_CANLMK010000010.1"/>
</dbReference>
<accession>A0A1G7HIB6</accession>
<dbReference type="InterPro" id="IPR036663">
    <property type="entry name" value="Fumarylacetoacetase_C_sf"/>
</dbReference>
<dbReference type="PANTHER" id="PTHR43069:SF2">
    <property type="entry name" value="FUMARYLACETOACETASE"/>
    <property type="match status" value="1"/>
</dbReference>
<evidence type="ECO:0000313" key="15">
    <source>
        <dbReference type="EMBL" id="SDF00063.1"/>
    </source>
</evidence>
<keyword evidence="8 14" id="KW-0106">Calcium</keyword>
<evidence type="ECO:0000256" key="2">
    <source>
        <dbReference type="ARBA" id="ARBA00001946"/>
    </source>
</evidence>
<feature type="binding site" evidence="13">
    <location>
        <position position="151"/>
    </location>
    <ligand>
        <name>substrate</name>
    </ligand>
</feature>
<dbReference type="GO" id="GO:0006559">
    <property type="term" value="P:L-phenylalanine catabolic process"/>
    <property type="evidence" value="ECO:0007669"/>
    <property type="project" value="UniProtKB-UniPathway"/>
</dbReference>
<dbReference type="SUPFAM" id="SSF56529">
    <property type="entry name" value="FAH"/>
    <property type="match status" value="1"/>
</dbReference>
<feature type="binding site" evidence="13">
    <location>
        <position position="359"/>
    </location>
    <ligand>
        <name>substrate</name>
    </ligand>
</feature>